<keyword evidence="9" id="KW-1185">Reference proteome</keyword>
<evidence type="ECO:0000256" key="5">
    <source>
        <dbReference type="SAM" id="Phobius"/>
    </source>
</evidence>
<accession>A0ABV5GF62</accession>
<sequence>MNKRLIYWIIVLLVSLYSCTPKTVDKEVQAKNDSIKMYLDLAGNDTLDLKLRNKYNSKAFSLVNLNKNDTLTRFYINSVSYNYLDTNDWVDFKKTEKIHFEKSIAVKDTLNLARYYRYKGGYFRKNTIYDSAYYYYIKSEKFYKKTSDKYGLAKVYQYKSIVQFNKDDYLGADLSAEKAYDYFKRTNSIEDQFQLLICIGNSAHNLKNYKKAIKTFNLAILIAKKYKLKKSGIDRIATCLNNIGNVYREQKKYSKAMQYFNLALKEKKLIKKDPVIYGFLLNNLSYCKLQLKDYSGFPDLLFKSIELLNSRDEGIRESTVSYVYLSNYYYAINNTLKAQLYAEKALKIAKKFKSPYYYLTALSNAGSVNVKKAPQYIKEYHEKNDSLLFIERNARNQYYKIQLETDEISQEKETAIKQKWIIGTIAGVLVIIIALLLIINKQRAKQKELQFQQSQQKANEEIYHLMLTQKSKEDKAKQTEKKRIARELHDGIMNRLSSTRLNLSILSNKTDKETIQKCLTYINEINQIETEIRTISHDLNQDVFQKEDSYIKMVKDFVSEQNKTSKTHYELEIDNHIDWNSVSSEIKMHLYRIIQEASYNIYKYAQAKKATISLVLDAPNICMAITDNGIGFDTTIISKGIGIQNMQARVKSLNGKFSISSKKLTNTSINIAIPIK</sequence>
<gene>
    <name evidence="8" type="ORF">ACFFUU_09180</name>
</gene>
<keyword evidence="1" id="KW-0808">Transferase</keyword>
<evidence type="ECO:0000256" key="2">
    <source>
        <dbReference type="ARBA" id="ARBA00022777"/>
    </source>
</evidence>
<keyword evidence="5" id="KW-0812">Transmembrane</keyword>
<keyword evidence="5" id="KW-1133">Transmembrane helix</keyword>
<keyword evidence="4" id="KW-0802">TPR repeat</keyword>
<evidence type="ECO:0000259" key="7">
    <source>
        <dbReference type="Pfam" id="PF07730"/>
    </source>
</evidence>
<evidence type="ECO:0000313" key="9">
    <source>
        <dbReference type="Proteomes" id="UP001589576"/>
    </source>
</evidence>
<dbReference type="EMBL" id="JBHMFB010000016">
    <property type="protein sequence ID" value="MFB9089772.1"/>
    <property type="molecule type" value="Genomic_DNA"/>
</dbReference>
<feature type="domain" description="Histidine kinase/HSP90-like ATPase" evidence="6">
    <location>
        <begin position="588"/>
        <end position="674"/>
    </location>
</feature>
<proteinExistence type="predicted"/>
<dbReference type="Gene3D" id="3.30.565.10">
    <property type="entry name" value="Histidine kinase-like ATPase, C-terminal domain"/>
    <property type="match status" value="1"/>
</dbReference>
<evidence type="ECO:0000256" key="1">
    <source>
        <dbReference type="ARBA" id="ARBA00022679"/>
    </source>
</evidence>
<feature type="repeat" description="TPR" evidence="4">
    <location>
        <begin position="237"/>
        <end position="270"/>
    </location>
</feature>
<evidence type="ECO:0000256" key="3">
    <source>
        <dbReference type="ARBA" id="ARBA00023012"/>
    </source>
</evidence>
<name>A0ABV5GF62_9FLAO</name>
<dbReference type="Proteomes" id="UP001589576">
    <property type="component" value="Unassembled WGS sequence"/>
</dbReference>
<keyword evidence="3" id="KW-0902">Two-component regulatory system</keyword>
<dbReference type="Gene3D" id="1.25.40.10">
    <property type="entry name" value="Tetratricopeptide repeat domain"/>
    <property type="match status" value="2"/>
</dbReference>
<keyword evidence="5" id="KW-0472">Membrane</keyword>
<dbReference type="Pfam" id="PF07730">
    <property type="entry name" value="HisKA_3"/>
    <property type="match status" value="1"/>
</dbReference>
<protein>
    <submittedName>
        <fullName evidence="8">Tetratricopeptide repeat protein</fullName>
    </submittedName>
</protein>
<dbReference type="SMART" id="SM00028">
    <property type="entry name" value="TPR"/>
    <property type="match status" value="3"/>
</dbReference>
<dbReference type="InterPro" id="IPR011990">
    <property type="entry name" value="TPR-like_helical_dom_sf"/>
</dbReference>
<reference evidence="8 9" key="1">
    <citation type="submission" date="2024-09" db="EMBL/GenBank/DDBJ databases">
        <authorList>
            <person name="Sun Q."/>
            <person name="Mori K."/>
        </authorList>
    </citation>
    <scope>NUCLEOTIDE SEQUENCE [LARGE SCALE GENOMIC DNA]</scope>
    <source>
        <strain evidence="8 9">CECT 8460</strain>
    </source>
</reference>
<dbReference type="RefSeq" id="WP_290286851.1">
    <property type="nucleotide sequence ID" value="NZ_JAUFQN010000019.1"/>
</dbReference>
<dbReference type="Pfam" id="PF13424">
    <property type="entry name" value="TPR_12"/>
    <property type="match status" value="1"/>
</dbReference>
<dbReference type="Gene3D" id="1.20.5.1930">
    <property type="match status" value="1"/>
</dbReference>
<keyword evidence="2" id="KW-0418">Kinase</keyword>
<dbReference type="PANTHER" id="PTHR24421">
    <property type="entry name" value="NITRATE/NITRITE SENSOR PROTEIN NARX-RELATED"/>
    <property type="match status" value="1"/>
</dbReference>
<feature type="domain" description="Signal transduction histidine kinase subgroup 3 dimerisation and phosphoacceptor" evidence="7">
    <location>
        <begin position="480"/>
        <end position="541"/>
    </location>
</feature>
<evidence type="ECO:0000259" key="6">
    <source>
        <dbReference type="Pfam" id="PF02518"/>
    </source>
</evidence>
<organism evidence="8 9">
    <name type="scientific">Flavobacterium paronense</name>
    <dbReference type="NCBI Taxonomy" id="1392775"/>
    <lineage>
        <taxon>Bacteria</taxon>
        <taxon>Pseudomonadati</taxon>
        <taxon>Bacteroidota</taxon>
        <taxon>Flavobacteriia</taxon>
        <taxon>Flavobacteriales</taxon>
        <taxon>Flavobacteriaceae</taxon>
        <taxon>Flavobacterium</taxon>
    </lineage>
</organism>
<comment type="caution">
    <text evidence="8">The sequence shown here is derived from an EMBL/GenBank/DDBJ whole genome shotgun (WGS) entry which is preliminary data.</text>
</comment>
<dbReference type="CDD" id="cd16917">
    <property type="entry name" value="HATPase_UhpB-NarQ-NarX-like"/>
    <property type="match status" value="1"/>
</dbReference>
<evidence type="ECO:0000256" key="4">
    <source>
        <dbReference type="PROSITE-ProRule" id="PRU00339"/>
    </source>
</evidence>
<dbReference type="SUPFAM" id="SSF48452">
    <property type="entry name" value="TPR-like"/>
    <property type="match status" value="1"/>
</dbReference>
<dbReference type="SUPFAM" id="SSF55874">
    <property type="entry name" value="ATPase domain of HSP90 chaperone/DNA topoisomerase II/histidine kinase"/>
    <property type="match status" value="1"/>
</dbReference>
<dbReference type="InterPro" id="IPR011712">
    <property type="entry name" value="Sig_transdc_His_kin_sub3_dim/P"/>
</dbReference>
<dbReference type="InterPro" id="IPR050482">
    <property type="entry name" value="Sensor_HK_TwoCompSys"/>
</dbReference>
<feature type="transmembrane region" description="Helical" evidence="5">
    <location>
        <begin position="420"/>
        <end position="439"/>
    </location>
</feature>
<evidence type="ECO:0000313" key="8">
    <source>
        <dbReference type="EMBL" id="MFB9089772.1"/>
    </source>
</evidence>
<dbReference type="PROSITE" id="PS50005">
    <property type="entry name" value="TPR"/>
    <property type="match status" value="1"/>
</dbReference>
<dbReference type="InterPro" id="IPR019734">
    <property type="entry name" value="TPR_rpt"/>
</dbReference>
<dbReference type="InterPro" id="IPR003594">
    <property type="entry name" value="HATPase_dom"/>
</dbReference>
<dbReference type="InterPro" id="IPR036890">
    <property type="entry name" value="HATPase_C_sf"/>
</dbReference>
<dbReference type="Pfam" id="PF02518">
    <property type="entry name" value="HATPase_c"/>
    <property type="match status" value="1"/>
</dbReference>
<dbReference type="PROSITE" id="PS51257">
    <property type="entry name" value="PROKAR_LIPOPROTEIN"/>
    <property type="match status" value="1"/>
</dbReference>